<dbReference type="SUPFAM" id="SSF52047">
    <property type="entry name" value="RNI-like"/>
    <property type="match status" value="1"/>
</dbReference>
<dbReference type="Gene3D" id="3.80.10.10">
    <property type="entry name" value="Ribonuclease Inhibitor"/>
    <property type="match status" value="1"/>
</dbReference>
<keyword evidence="2" id="KW-1185">Reference proteome</keyword>
<gene>
    <name evidence="1" type="ORF">R3P38DRAFT_2644518</name>
</gene>
<organism evidence="1 2">
    <name type="scientific">Favolaschia claudopus</name>
    <dbReference type="NCBI Taxonomy" id="2862362"/>
    <lineage>
        <taxon>Eukaryota</taxon>
        <taxon>Fungi</taxon>
        <taxon>Dikarya</taxon>
        <taxon>Basidiomycota</taxon>
        <taxon>Agaricomycotina</taxon>
        <taxon>Agaricomycetes</taxon>
        <taxon>Agaricomycetidae</taxon>
        <taxon>Agaricales</taxon>
        <taxon>Marasmiineae</taxon>
        <taxon>Mycenaceae</taxon>
        <taxon>Favolaschia</taxon>
    </lineage>
</organism>
<dbReference type="AlphaFoldDB" id="A0AAW0AG87"/>
<accession>A0AAW0AG87</accession>
<evidence type="ECO:0000313" key="2">
    <source>
        <dbReference type="Proteomes" id="UP001362999"/>
    </source>
</evidence>
<dbReference type="EMBL" id="JAWWNJ010000069">
    <property type="protein sequence ID" value="KAK7007857.1"/>
    <property type="molecule type" value="Genomic_DNA"/>
</dbReference>
<dbReference type="Proteomes" id="UP001362999">
    <property type="component" value="Unassembled WGS sequence"/>
</dbReference>
<proteinExistence type="predicted"/>
<protein>
    <submittedName>
        <fullName evidence="1">Uncharacterized protein</fullName>
    </submittedName>
</protein>
<sequence>MADALILNNLHVAYNILLRNVTRTLRRRADSTLGPDDMNHQIAEVVQFCAEASQRQGLLAPADFQVIQTSMRDMLQELGVSLTPESVTSSSNAPALCPETPPVAMHRGLLVSDIVWMIVSQLDSHSADGRRELAALARSKIFHHHALDALWKTQRTLRNLMGCFPADLWRLSNQSMRLARAPQVADWERVLQYSVRVRHFITEDFVTETMICLARMLRSRSFENVFMPNLEKLEWGIGSLENIDLFLGPQITAIHFANLYPEDVAVLQGFDLPNLTEVGITGHFYHRHSNPEGINVADNLSTFICGLPRVRTLHLDAGIHNDAILHLGGLPTLRNLFLTVFAGCMTLNLPHMALFHHLQSFEIKSDEEKAIDYTRALIKSWDESPLHSFEMTFDSDIFPFLTTSTAETFFRELSEHCSHTHLTSIKIEFTSSSDTTEANLILGDAFQPLCCFTQLRTVVIYMTNNFALDDAAIADLAASWPQIEEFSISSRDAGPSSTTLSALYVLARHCTKLRALCLCLDATTIPPPDPLAIHRPPLLHATLTRLDVSYSRISDAFTVARFLSATFINLDQLTTAMENQRIPAEIQAGEDPEFTEQVECHLVWKDVERYLPELREIRMEEFRRGQQSIDQ</sequence>
<comment type="caution">
    <text evidence="1">The sequence shown here is derived from an EMBL/GenBank/DDBJ whole genome shotgun (WGS) entry which is preliminary data.</text>
</comment>
<name>A0AAW0AG87_9AGAR</name>
<evidence type="ECO:0000313" key="1">
    <source>
        <dbReference type="EMBL" id="KAK7007857.1"/>
    </source>
</evidence>
<reference evidence="1 2" key="1">
    <citation type="journal article" date="2024" name="J Genomics">
        <title>Draft genome sequencing and assembly of Favolaschia claudopus CIRM-BRFM 2984 isolated from oak limbs.</title>
        <authorList>
            <person name="Navarro D."/>
            <person name="Drula E."/>
            <person name="Chaduli D."/>
            <person name="Cazenave R."/>
            <person name="Ahrendt S."/>
            <person name="Wang J."/>
            <person name="Lipzen A."/>
            <person name="Daum C."/>
            <person name="Barry K."/>
            <person name="Grigoriev I.V."/>
            <person name="Favel A."/>
            <person name="Rosso M.N."/>
            <person name="Martin F."/>
        </authorList>
    </citation>
    <scope>NUCLEOTIDE SEQUENCE [LARGE SCALE GENOMIC DNA]</scope>
    <source>
        <strain evidence="1 2">CIRM-BRFM 2984</strain>
    </source>
</reference>
<dbReference type="InterPro" id="IPR032675">
    <property type="entry name" value="LRR_dom_sf"/>
</dbReference>